<sequence>MNKIMFKNISTKFVLFILAIGTFIGFALVGSFNTFVEYTSTNEFCATTCHEMSTVTK</sequence>
<name>A0A450ZSN5_9GAMM</name>
<dbReference type="EMBL" id="CAADFX010000053">
    <property type="protein sequence ID" value="VFK56796.1"/>
    <property type="molecule type" value="Genomic_DNA"/>
</dbReference>
<evidence type="ECO:0000313" key="8">
    <source>
        <dbReference type="EMBL" id="VFK56796.1"/>
    </source>
</evidence>
<keyword evidence="2" id="KW-0349">Heme</keyword>
<reference evidence="8" key="1">
    <citation type="submission" date="2019-02" db="EMBL/GenBank/DDBJ databases">
        <authorList>
            <person name="Gruber-Vodicka R. H."/>
            <person name="Seah K. B. B."/>
        </authorList>
    </citation>
    <scope>NUCLEOTIDE SEQUENCE</scope>
    <source>
        <strain evidence="8">BECK_BY1</strain>
    </source>
</reference>
<keyword evidence="3" id="KW-0479">Metal-binding</keyword>
<gene>
    <name evidence="8" type="ORF">BECKTUN1418D_GA0071000_10533</name>
</gene>
<dbReference type="Pfam" id="PF03264">
    <property type="entry name" value="Cytochrom_NNT"/>
    <property type="match status" value="1"/>
</dbReference>
<feature type="domain" description="NapC/NirT cytochrome c N-terminal" evidence="7">
    <location>
        <begin position="10"/>
        <end position="55"/>
    </location>
</feature>
<accession>A0A450ZSN5</accession>
<evidence type="ECO:0000256" key="3">
    <source>
        <dbReference type="ARBA" id="ARBA00022723"/>
    </source>
</evidence>
<dbReference type="InterPro" id="IPR005126">
    <property type="entry name" value="NapC/NirT_cyt_c_N"/>
</dbReference>
<keyword evidence="6" id="KW-0472">Membrane</keyword>
<keyword evidence="4" id="KW-0249">Electron transport</keyword>
<evidence type="ECO:0000256" key="4">
    <source>
        <dbReference type="ARBA" id="ARBA00022982"/>
    </source>
</evidence>
<dbReference type="Gene3D" id="1.10.3820.10">
    <property type="entry name" value="Di-heme elbow motif domain"/>
    <property type="match status" value="1"/>
</dbReference>
<protein>
    <submittedName>
        <fullName evidence="8">NapC/NirT cytochrome c family, N-terminal region</fullName>
    </submittedName>
</protein>
<dbReference type="AlphaFoldDB" id="A0A450ZSN5"/>
<evidence type="ECO:0000256" key="5">
    <source>
        <dbReference type="ARBA" id="ARBA00023004"/>
    </source>
</evidence>
<evidence type="ECO:0000256" key="1">
    <source>
        <dbReference type="ARBA" id="ARBA00022448"/>
    </source>
</evidence>
<organism evidence="8">
    <name type="scientific">Candidatus Kentrum sp. TUN</name>
    <dbReference type="NCBI Taxonomy" id="2126343"/>
    <lineage>
        <taxon>Bacteria</taxon>
        <taxon>Pseudomonadati</taxon>
        <taxon>Pseudomonadota</taxon>
        <taxon>Gammaproteobacteria</taxon>
        <taxon>Candidatus Kentrum</taxon>
    </lineage>
</organism>
<feature type="transmembrane region" description="Helical" evidence="6">
    <location>
        <begin position="12"/>
        <end position="32"/>
    </location>
</feature>
<keyword evidence="1" id="KW-0813">Transport</keyword>
<evidence type="ECO:0000259" key="7">
    <source>
        <dbReference type="Pfam" id="PF03264"/>
    </source>
</evidence>
<proteinExistence type="predicted"/>
<keyword evidence="5" id="KW-0408">Iron</keyword>
<dbReference type="InterPro" id="IPR038266">
    <property type="entry name" value="NapC/NirT_cytc_sf"/>
</dbReference>
<keyword evidence="6" id="KW-1133">Transmembrane helix</keyword>
<evidence type="ECO:0000256" key="2">
    <source>
        <dbReference type="ARBA" id="ARBA00022617"/>
    </source>
</evidence>
<dbReference type="GO" id="GO:0046872">
    <property type="term" value="F:metal ion binding"/>
    <property type="evidence" value="ECO:0007669"/>
    <property type="project" value="UniProtKB-KW"/>
</dbReference>
<evidence type="ECO:0000256" key="6">
    <source>
        <dbReference type="SAM" id="Phobius"/>
    </source>
</evidence>
<keyword evidence="6" id="KW-0812">Transmembrane</keyword>